<reference evidence="1" key="2">
    <citation type="submission" date="2020-12" db="EMBL/GenBank/DDBJ databases">
        <authorList>
            <person name="Kanost M."/>
        </authorList>
    </citation>
    <scope>NUCLEOTIDE SEQUENCE</scope>
</reference>
<gene>
    <name evidence="1" type="ORF">O3G_MSEX002301</name>
</gene>
<dbReference type="EMBL" id="JH668292">
    <property type="protein sequence ID" value="KAG6442384.1"/>
    <property type="molecule type" value="Genomic_DNA"/>
</dbReference>
<dbReference type="PANTHER" id="PTHR34717">
    <property type="entry name" value="EG:BACR7A4.20 PROTEIN"/>
    <property type="match status" value="1"/>
</dbReference>
<sequence>MYTFLKTRQLITYLKRLYAVEVGKSSDGVTHIHKDDEVLERKYYLETSTSIDAVYFNGMSKDNDALVCGVARRKDNICEAFLYLKINGEDLLLMPSMPDTRLEQSLTEAGEYHVQGIKITNFIPMRTWQLCYNGEMKPRGKQDQRVKVEMALTWSAWWPPFNYDSMMAPESMASDMAREHWSKDYFKLLKKFHQTHYEQMGFLRGTVKIDGKEYDLNMPAVRDHTFGSFRDWHTFHRYVLHFIFLDNGDCMAIGSVSQPAILSHLTIGYLCRHADQTVLPVKWCDYRLYHHGENKIMPKDYGFVFKAGNQEYAVKVNVEDEDANYFGNGRIAKIYERWSSVEVNGVKGRACVECQFNNVQKD</sequence>
<keyword evidence="2" id="KW-1185">Reference proteome</keyword>
<reference evidence="1" key="1">
    <citation type="journal article" date="2016" name="Insect Biochem. Mol. Biol.">
        <title>Multifaceted biological insights from a draft genome sequence of the tobacco hornworm moth, Manduca sexta.</title>
        <authorList>
            <person name="Kanost M.R."/>
            <person name="Arrese E.L."/>
            <person name="Cao X."/>
            <person name="Chen Y.R."/>
            <person name="Chellapilla S."/>
            <person name="Goldsmith M.R."/>
            <person name="Grosse-Wilde E."/>
            <person name="Heckel D.G."/>
            <person name="Herndon N."/>
            <person name="Jiang H."/>
            <person name="Papanicolaou A."/>
            <person name="Qu J."/>
            <person name="Soulages J.L."/>
            <person name="Vogel H."/>
            <person name="Walters J."/>
            <person name="Waterhouse R.M."/>
            <person name="Ahn S.J."/>
            <person name="Almeida F.C."/>
            <person name="An C."/>
            <person name="Aqrawi P."/>
            <person name="Bretschneider A."/>
            <person name="Bryant W.B."/>
            <person name="Bucks S."/>
            <person name="Chao H."/>
            <person name="Chevignon G."/>
            <person name="Christen J.M."/>
            <person name="Clarke D.F."/>
            <person name="Dittmer N.T."/>
            <person name="Ferguson L.C.F."/>
            <person name="Garavelou S."/>
            <person name="Gordon K.H.J."/>
            <person name="Gunaratna R.T."/>
            <person name="Han Y."/>
            <person name="Hauser F."/>
            <person name="He Y."/>
            <person name="Heidel-Fischer H."/>
            <person name="Hirsh A."/>
            <person name="Hu Y."/>
            <person name="Jiang H."/>
            <person name="Kalra D."/>
            <person name="Klinner C."/>
            <person name="Konig C."/>
            <person name="Kovar C."/>
            <person name="Kroll A.R."/>
            <person name="Kuwar S.S."/>
            <person name="Lee S.L."/>
            <person name="Lehman R."/>
            <person name="Li K."/>
            <person name="Li Z."/>
            <person name="Liang H."/>
            <person name="Lovelace S."/>
            <person name="Lu Z."/>
            <person name="Mansfield J.H."/>
            <person name="McCulloch K.J."/>
            <person name="Mathew T."/>
            <person name="Morton B."/>
            <person name="Muzny D.M."/>
            <person name="Neunemann D."/>
            <person name="Ongeri F."/>
            <person name="Pauchet Y."/>
            <person name="Pu L.L."/>
            <person name="Pyrousis I."/>
            <person name="Rao X.J."/>
            <person name="Redding A."/>
            <person name="Roesel C."/>
            <person name="Sanchez-Gracia A."/>
            <person name="Schaack S."/>
            <person name="Shukla A."/>
            <person name="Tetreau G."/>
            <person name="Wang Y."/>
            <person name="Xiong G.H."/>
            <person name="Traut W."/>
            <person name="Walsh T.K."/>
            <person name="Worley K.C."/>
            <person name="Wu D."/>
            <person name="Wu W."/>
            <person name="Wu Y.Q."/>
            <person name="Zhang X."/>
            <person name="Zou Z."/>
            <person name="Zucker H."/>
            <person name="Briscoe A.D."/>
            <person name="Burmester T."/>
            <person name="Clem R.J."/>
            <person name="Feyereisen R."/>
            <person name="Grimmelikhuijzen C.J.P."/>
            <person name="Hamodrakas S.J."/>
            <person name="Hansson B.S."/>
            <person name="Huguet E."/>
            <person name="Jermiin L.S."/>
            <person name="Lan Q."/>
            <person name="Lehman H.K."/>
            <person name="Lorenzen M."/>
            <person name="Merzendorfer H."/>
            <person name="Michalopoulos I."/>
            <person name="Morton D.B."/>
            <person name="Muthukrishnan S."/>
            <person name="Oakeshott J.G."/>
            <person name="Palmer W."/>
            <person name="Park Y."/>
            <person name="Passarelli A.L."/>
            <person name="Rozas J."/>
            <person name="Schwartz L.M."/>
            <person name="Smith W."/>
            <person name="Southgate A."/>
            <person name="Vilcinskas A."/>
            <person name="Vogt R."/>
            <person name="Wang P."/>
            <person name="Werren J."/>
            <person name="Yu X.Q."/>
            <person name="Zhou J.J."/>
            <person name="Brown S.J."/>
            <person name="Scherer S.E."/>
            <person name="Richards S."/>
            <person name="Blissard G.W."/>
        </authorList>
    </citation>
    <scope>NUCLEOTIDE SEQUENCE</scope>
</reference>
<evidence type="ECO:0000313" key="2">
    <source>
        <dbReference type="Proteomes" id="UP000791440"/>
    </source>
</evidence>
<comment type="caution">
    <text evidence="1">The sequence shown here is derived from an EMBL/GenBank/DDBJ whole genome shotgun (WGS) entry which is preliminary data.</text>
</comment>
<protein>
    <submittedName>
        <fullName evidence="1">Uncharacterized protein</fullName>
    </submittedName>
</protein>
<evidence type="ECO:0000313" key="1">
    <source>
        <dbReference type="EMBL" id="KAG6442384.1"/>
    </source>
</evidence>
<dbReference type="Proteomes" id="UP000791440">
    <property type="component" value="Unassembled WGS sequence"/>
</dbReference>
<dbReference type="PANTHER" id="PTHR34717:SF1">
    <property type="entry name" value="EG:BACR7A4.20 PROTEIN"/>
    <property type="match status" value="1"/>
</dbReference>
<name>A0A922CE00_MANSE</name>
<dbReference type="AlphaFoldDB" id="A0A922CE00"/>
<accession>A0A922CE00</accession>
<organism evidence="1 2">
    <name type="scientific">Manduca sexta</name>
    <name type="common">Tobacco hawkmoth</name>
    <name type="synonym">Tobacco hornworm</name>
    <dbReference type="NCBI Taxonomy" id="7130"/>
    <lineage>
        <taxon>Eukaryota</taxon>
        <taxon>Metazoa</taxon>
        <taxon>Ecdysozoa</taxon>
        <taxon>Arthropoda</taxon>
        <taxon>Hexapoda</taxon>
        <taxon>Insecta</taxon>
        <taxon>Pterygota</taxon>
        <taxon>Neoptera</taxon>
        <taxon>Endopterygota</taxon>
        <taxon>Lepidoptera</taxon>
        <taxon>Glossata</taxon>
        <taxon>Ditrysia</taxon>
        <taxon>Bombycoidea</taxon>
        <taxon>Sphingidae</taxon>
        <taxon>Sphinginae</taxon>
        <taxon>Sphingini</taxon>
        <taxon>Manduca</taxon>
    </lineage>
</organism>
<proteinExistence type="predicted"/>